<feature type="non-terminal residue" evidence="1">
    <location>
        <position position="112"/>
    </location>
</feature>
<dbReference type="EMBL" id="KQ120488">
    <property type="protein sequence ID" value="KMS64852.1"/>
    <property type="molecule type" value="Genomic_DNA"/>
</dbReference>
<name>A0A0J7YML9_BETVV</name>
<dbReference type="Proteomes" id="UP000035740">
    <property type="component" value="Unassembled WGS sequence"/>
</dbReference>
<keyword evidence="2" id="KW-1185">Reference proteome</keyword>
<reference evidence="1 2" key="1">
    <citation type="journal article" date="2014" name="Nature">
        <title>The genome of the recently domesticated crop plant sugar beet (Beta vulgaris).</title>
        <authorList>
            <person name="Dohm J.C."/>
            <person name="Minoche A.E."/>
            <person name="Holtgrawe D."/>
            <person name="Capella-Gutierrez S."/>
            <person name="Zakrzewski F."/>
            <person name="Tafer H."/>
            <person name="Rupp O."/>
            <person name="Sorensen T.R."/>
            <person name="Stracke R."/>
            <person name="Reinhardt R."/>
            <person name="Goesmann A."/>
            <person name="Kraft T."/>
            <person name="Schulz B."/>
            <person name="Stadler P.F."/>
            <person name="Schmidt T."/>
            <person name="Gabaldon T."/>
            <person name="Lehrach H."/>
            <person name="Weisshaar B."/>
            <person name="Himmelbauer H."/>
        </authorList>
    </citation>
    <scope>NUCLEOTIDE SEQUENCE [LARGE SCALE GENOMIC DNA]</scope>
    <source>
        <tissue evidence="1">Taproot</tissue>
    </source>
</reference>
<protein>
    <submittedName>
        <fullName evidence="1">Uncharacterized protein</fullName>
    </submittedName>
</protein>
<sequence length="112" mass="12635">MMTLDRLLLSSSVESKAFDHLQAALHDPSLIAYQGSLSVNSTPPLPCLLVLPFFFVLEDSITAKVIRWERICPDLSEIKLTNDHLIMQSSPDHEPLFLVANNADEIQIWFDV</sequence>
<organism evidence="1 2">
    <name type="scientific">Beta vulgaris subsp. vulgaris</name>
    <name type="common">Beet</name>
    <dbReference type="NCBI Taxonomy" id="3555"/>
    <lineage>
        <taxon>Eukaryota</taxon>
        <taxon>Viridiplantae</taxon>
        <taxon>Streptophyta</taxon>
        <taxon>Embryophyta</taxon>
        <taxon>Tracheophyta</taxon>
        <taxon>Spermatophyta</taxon>
        <taxon>Magnoliopsida</taxon>
        <taxon>eudicotyledons</taxon>
        <taxon>Gunneridae</taxon>
        <taxon>Pentapetalae</taxon>
        <taxon>Caryophyllales</taxon>
        <taxon>Chenopodiaceae</taxon>
        <taxon>Betoideae</taxon>
        <taxon>Beta</taxon>
    </lineage>
</organism>
<proteinExistence type="predicted"/>
<dbReference type="AlphaFoldDB" id="A0A0J7YML9"/>
<dbReference type="Gramene" id="KMS64852">
    <property type="protein sequence ID" value="KMS64852"/>
    <property type="gene ID" value="BVRB_042010"/>
</dbReference>
<evidence type="ECO:0000313" key="2">
    <source>
        <dbReference type="Proteomes" id="UP000035740"/>
    </source>
</evidence>
<accession>A0A0J7YML9</accession>
<evidence type="ECO:0000313" key="1">
    <source>
        <dbReference type="EMBL" id="KMS64852.1"/>
    </source>
</evidence>
<gene>
    <name evidence="1" type="ORF">BVRB_042010</name>
</gene>